<evidence type="ECO:0000313" key="10">
    <source>
        <dbReference type="EMBL" id="KAK5604465.1"/>
    </source>
</evidence>
<keyword evidence="4" id="KW-0472">Membrane</keyword>
<proteinExistence type="predicted"/>
<protein>
    <submittedName>
        <fullName evidence="10">Uncharacterized protein</fullName>
    </submittedName>
</protein>
<dbReference type="InterPro" id="IPR007964">
    <property type="entry name" value="MIC19/MIC25"/>
</dbReference>
<organism evidence="10 11">
    <name type="scientific">Crenichthys baileyi</name>
    <name type="common">White River springfish</name>
    <dbReference type="NCBI Taxonomy" id="28760"/>
    <lineage>
        <taxon>Eukaryota</taxon>
        <taxon>Metazoa</taxon>
        <taxon>Chordata</taxon>
        <taxon>Craniata</taxon>
        <taxon>Vertebrata</taxon>
        <taxon>Euteleostomi</taxon>
        <taxon>Actinopterygii</taxon>
        <taxon>Neopterygii</taxon>
        <taxon>Teleostei</taxon>
        <taxon>Neoteleostei</taxon>
        <taxon>Acanthomorphata</taxon>
        <taxon>Ovalentaria</taxon>
        <taxon>Atherinomorphae</taxon>
        <taxon>Cyprinodontiformes</taxon>
        <taxon>Goodeidae</taxon>
        <taxon>Crenichthys</taxon>
    </lineage>
</organism>
<keyword evidence="2" id="KW-0999">Mitochondrion inner membrane</keyword>
<gene>
    <name evidence="10" type="ORF">CRENBAI_016984</name>
</gene>
<feature type="region of interest" description="Disordered" evidence="9">
    <location>
        <begin position="1"/>
        <end position="20"/>
    </location>
</feature>
<evidence type="ECO:0000256" key="6">
    <source>
        <dbReference type="ARBA" id="ARBA00023288"/>
    </source>
</evidence>
<keyword evidence="8" id="KW-0175">Coiled coil</keyword>
<keyword evidence="3" id="KW-0496">Mitochondrion</keyword>
<keyword evidence="6" id="KW-0449">Lipoprotein</keyword>
<dbReference type="Proteomes" id="UP001311232">
    <property type="component" value="Unassembled WGS sequence"/>
</dbReference>
<evidence type="ECO:0000256" key="8">
    <source>
        <dbReference type="SAM" id="Coils"/>
    </source>
</evidence>
<dbReference type="Pfam" id="PF05300">
    <property type="entry name" value="MIC19_MIC25"/>
    <property type="match status" value="1"/>
</dbReference>
<name>A0AAV9R8N3_9TELE</name>
<evidence type="ECO:0000256" key="5">
    <source>
        <dbReference type="ARBA" id="ARBA00023157"/>
    </source>
</evidence>
<comment type="caution">
    <text evidence="10">The sequence shown here is derived from an EMBL/GenBank/DDBJ whole genome shotgun (WGS) entry which is preliminary data.</text>
</comment>
<dbReference type="PANTHER" id="PTHR21588:SF23">
    <property type="entry name" value="MICOS COMPLEX SUBUNIT MIC19 ISOFORM X1"/>
    <property type="match status" value="1"/>
</dbReference>
<keyword evidence="5" id="KW-1015">Disulfide bond</keyword>
<feature type="compositionally biased region" description="Polar residues" evidence="9">
    <location>
        <begin position="42"/>
        <end position="54"/>
    </location>
</feature>
<evidence type="ECO:0000256" key="3">
    <source>
        <dbReference type="ARBA" id="ARBA00023128"/>
    </source>
</evidence>
<evidence type="ECO:0000256" key="7">
    <source>
        <dbReference type="ARBA" id="ARBA00034476"/>
    </source>
</evidence>
<comment type="subcellular location">
    <subcellularLocation>
        <location evidence="7">Mitochondrion inner membrane</location>
        <topology evidence="7">Lipid-anchor</topology>
    </subcellularLocation>
</comment>
<dbReference type="AlphaFoldDB" id="A0AAV9R8N3"/>
<accession>A0AAV9R8N3</accession>
<keyword evidence="11" id="KW-1185">Reference proteome</keyword>
<dbReference type="PANTHER" id="PTHR21588">
    <property type="entry name" value="COILED-COIL-HELIX-COILED-COIL-HELIX DOMAIN CONTAINING 6"/>
    <property type="match status" value="1"/>
</dbReference>
<feature type="region of interest" description="Disordered" evidence="9">
    <location>
        <begin position="28"/>
        <end position="188"/>
    </location>
</feature>
<evidence type="ECO:0000256" key="4">
    <source>
        <dbReference type="ARBA" id="ARBA00023136"/>
    </source>
</evidence>
<evidence type="ECO:0000256" key="2">
    <source>
        <dbReference type="ARBA" id="ARBA00022792"/>
    </source>
</evidence>
<keyword evidence="1" id="KW-0519">Myristate</keyword>
<evidence type="ECO:0000256" key="1">
    <source>
        <dbReference type="ARBA" id="ARBA00022707"/>
    </source>
</evidence>
<feature type="coiled-coil region" evidence="8">
    <location>
        <begin position="193"/>
        <end position="220"/>
    </location>
</feature>
<sequence>MGANNSTRRASFESDENDNITVVKGIRISENVIKRMREPTAPSKQQQSAPTSPTLKAPTLTPSSLPRPVPPLVDLATSLPSPLPFVEPLAPRAPSATESVTASPKPPTEQPITILPASMHPSGGSVPQQPAEPLATSHLPEFTAACESVAPPPQPTAESLSPAPVPEPAAVPQSSPVSPPAAPPAANEEALRKKITDELYKDLEQKRAKAEHEMQAWYDAEKAQASAQAQAEAQSKVQEEISRILSVERALTQDSLEQAIIKERISNETEKLRAQLLVTVSGRTPYIPSFFNHNESEATRSYASPRSPIMALTSAATAPPITVTSVLEICLKTMA</sequence>
<dbReference type="GO" id="GO:0007007">
    <property type="term" value="P:inner mitochondrial membrane organization"/>
    <property type="evidence" value="ECO:0007669"/>
    <property type="project" value="TreeGrafter"/>
</dbReference>
<evidence type="ECO:0000313" key="11">
    <source>
        <dbReference type="Proteomes" id="UP001311232"/>
    </source>
</evidence>
<dbReference type="EMBL" id="JAHHUM010002343">
    <property type="protein sequence ID" value="KAK5604465.1"/>
    <property type="molecule type" value="Genomic_DNA"/>
</dbReference>
<dbReference type="InterPro" id="IPR052632">
    <property type="entry name" value="MICOS_subunit_Mic19"/>
</dbReference>
<reference evidence="10 11" key="1">
    <citation type="submission" date="2021-06" db="EMBL/GenBank/DDBJ databases">
        <authorList>
            <person name="Palmer J.M."/>
        </authorList>
    </citation>
    <scope>NUCLEOTIDE SEQUENCE [LARGE SCALE GENOMIC DNA]</scope>
    <source>
        <strain evidence="10 11">MEX-2019</strain>
        <tissue evidence="10">Muscle</tissue>
    </source>
</reference>
<dbReference type="GO" id="GO:0061617">
    <property type="term" value="C:MICOS complex"/>
    <property type="evidence" value="ECO:0007669"/>
    <property type="project" value="InterPro"/>
</dbReference>
<evidence type="ECO:0000256" key="9">
    <source>
        <dbReference type="SAM" id="MobiDB-lite"/>
    </source>
</evidence>